<dbReference type="PANTHER" id="PTHR43591">
    <property type="entry name" value="METHYLTRANSFERASE"/>
    <property type="match status" value="1"/>
</dbReference>
<protein>
    <recommendedName>
        <fullName evidence="2">Methyltransferase type 11 domain-containing protein</fullName>
    </recommendedName>
</protein>
<accession>A0A8J2T2H1</accession>
<dbReference type="InterPro" id="IPR013216">
    <property type="entry name" value="Methyltransf_11"/>
</dbReference>
<dbReference type="Proteomes" id="UP000789595">
    <property type="component" value="Unassembled WGS sequence"/>
</dbReference>
<sequence>MRQFVLYYALALCTATQPGKPAAPPKFIYATKNEVKQQLAAAKRRLDANATDVRAKHAVAKILRALGDIDGDATARNVGFENATAAWARAAHVDVEGAVHYALRRGDHAEAQRLIGERLREVPDCQIALELRALERRAFGDNAAASKFYDEAAERATGAARNPALLRSALGRAANGDVEGAQRVFEDLCQGSDDAEAWREYGFFLDERMGDRARAVAALKRAVRLDPSEGQARAQLAKWGALDDETDRTARLDDAYVGGLFDQFAASFDETLVEKLGYRGHLQCAAVLSKALEDVELNADVSVVDLGAGTGLCGAPLRKVLAPKTPHITAVDLSTRMLERCAERGDHDAVVEGEAVDHLRRLPADSVDIIVAADVLAYIGDCAELFGEAHRVLRAHGRLVFTLEEGDAGFGLGPGGRFVHSEAYLYDAAAAAGLRVVALDRGPMRSQGGAPVVALIAALGPVSSQDVEAHFSARPADASRLRLANSRMFGTNGAYASVRARIGDTRRILDLRTSGEAAEWCGAHIASTRRRMDRASTVAPSSRASTVETIETQDSTTEAH</sequence>
<keyword evidence="4" id="KW-1185">Reference proteome</keyword>
<dbReference type="InterPro" id="IPR029063">
    <property type="entry name" value="SAM-dependent_MTases_sf"/>
</dbReference>
<feature type="compositionally biased region" description="Polar residues" evidence="1">
    <location>
        <begin position="538"/>
        <end position="560"/>
    </location>
</feature>
<dbReference type="AlphaFoldDB" id="A0A8J2T2H1"/>
<dbReference type="SUPFAM" id="SSF48452">
    <property type="entry name" value="TPR-like"/>
    <property type="match status" value="1"/>
</dbReference>
<dbReference type="OrthoDB" id="3647at2759"/>
<proteinExistence type="predicted"/>
<feature type="region of interest" description="Disordered" evidence="1">
    <location>
        <begin position="535"/>
        <end position="560"/>
    </location>
</feature>
<name>A0A8J2T2H1_9STRA</name>
<evidence type="ECO:0000259" key="2">
    <source>
        <dbReference type="Pfam" id="PF08241"/>
    </source>
</evidence>
<dbReference type="CDD" id="cd02440">
    <property type="entry name" value="AdoMet_MTases"/>
    <property type="match status" value="1"/>
</dbReference>
<dbReference type="Gene3D" id="1.25.40.10">
    <property type="entry name" value="Tetratricopeptide repeat domain"/>
    <property type="match status" value="1"/>
</dbReference>
<reference evidence="3" key="1">
    <citation type="submission" date="2021-11" db="EMBL/GenBank/DDBJ databases">
        <authorList>
            <consortium name="Genoscope - CEA"/>
            <person name="William W."/>
        </authorList>
    </citation>
    <scope>NUCLEOTIDE SEQUENCE</scope>
</reference>
<evidence type="ECO:0000313" key="4">
    <source>
        <dbReference type="Proteomes" id="UP000789595"/>
    </source>
</evidence>
<dbReference type="SUPFAM" id="SSF53335">
    <property type="entry name" value="S-adenosyl-L-methionine-dependent methyltransferases"/>
    <property type="match status" value="1"/>
</dbReference>
<organism evidence="3 4">
    <name type="scientific">Pelagomonas calceolata</name>
    <dbReference type="NCBI Taxonomy" id="35677"/>
    <lineage>
        <taxon>Eukaryota</taxon>
        <taxon>Sar</taxon>
        <taxon>Stramenopiles</taxon>
        <taxon>Ochrophyta</taxon>
        <taxon>Pelagophyceae</taxon>
        <taxon>Pelagomonadales</taxon>
        <taxon>Pelagomonadaceae</taxon>
        <taxon>Pelagomonas</taxon>
    </lineage>
</organism>
<dbReference type="EMBL" id="CAKKNE010000006">
    <property type="protein sequence ID" value="CAH0378883.1"/>
    <property type="molecule type" value="Genomic_DNA"/>
</dbReference>
<evidence type="ECO:0000313" key="3">
    <source>
        <dbReference type="EMBL" id="CAH0378883.1"/>
    </source>
</evidence>
<dbReference type="Gene3D" id="3.40.50.150">
    <property type="entry name" value="Vaccinia Virus protein VP39"/>
    <property type="match status" value="1"/>
</dbReference>
<evidence type="ECO:0000256" key="1">
    <source>
        <dbReference type="SAM" id="MobiDB-lite"/>
    </source>
</evidence>
<dbReference type="Pfam" id="PF08241">
    <property type="entry name" value="Methyltransf_11"/>
    <property type="match status" value="1"/>
</dbReference>
<gene>
    <name evidence="3" type="ORF">PECAL_6P04800</name>
</gene>
<dbReference type="InterPro" id="IPR011990">
    <property type="entry name" value="TPR-like_helical_dom_sf"/>
</dbReference>
<comment type="caution">
    <text evidence="3">The sequence shown here is derived from an EMBL/GenBank/DDBJ whole genome shotgun (WGS) entry which is preliminary data.</text>
</comment>
<feature type="domain" description="Methyltransferase type 11" evidence="2">
    <location>
        <begin position="304"/>
        <end position="401"/>
    </location>
</feature>
<dbReference type="GO" id="GO:0008757">
    <property type="term" value="F:S-adenosylmethionine-dependent methyltransferase activity"/>
    <property type="evidence" value="ECO:0007669"/>
    <property type="project" value="InterPro"/>
</dbReference>